<keyword evidence="2" id="KW-1185">Reference proteome</keyword>
<reference evidence="2" key="1">
    <citation type="submission" date="2017-09" db="EMBL/GenBank/DDBJ databases">
        <authorList>
            <person name="Varghese N."/>
            <person name="Submissions S."/>
        </authorList>
    </citation>
    <scope>NUCLEOTIDE SEQUENCE [LARGE SCALE GENOMIC DNA]</scope>
    <source>
        <strain evidence="2">CGMCC 1.12461</strain>
    </source>
</reference>
<dbReference type="RefSeq" id="WP_097109891.1">
    <property type="nucleotide sequence ID" value="NZ_OBEB01000001.1"/>
</dbReference>
<dbReference type="Proteomes" id="UP000219353">
    <property type="component" value="Unassembled WGS sequence"/>
</dbReference>
<organism evidence="1 2">
    <name type="scientific">Arsukibacterium tuosuense</name>
    <dbReference type="NCBI Taxonomy" id="1323745"/>
    <lineage>
        <taxon>Bacteria</taxon>
        <taxon>Pseudomonadati</taxon>
        <taxon>Pseudomonadota</taxon>
        <taxon>Gammaproteobacteria</taxon>
        <taxon>Chromatiales</taxon>
        <taxon>Chromatiaceae</taxon>
        <taxon>Arsukibacterium</taxon>
    </lineage>
</organism>
<dbReference type="EMBL" id="OBEB01000001">
    <property type="protein sequence ID" value="SNY43802.1"/>
    <property type="molecule type" value="Genomic_DNA"/>
</dbReference>
<evidence type="ECO:0000313" key="2">
    <source>
        <dbReference type="Proteomes" id="UP000219353"/>
    </source>
</evidence>
<protein>
    <submittedName>
        <fullName evidence="1">Uncharacterized protein</fullName>
    </submittedName>
</protein>
<proteinExistence type="predicted"/>
<dbReference type="OrthoDB" id="9157137at2"/>
<gene>
    <name evidence="1" type="ORF">SAMN06297280_0648</name>
</gene>
<dbReference type="AlphaFoldDB" id="A0A285I735"/>
<name>A0A285I735_9GAMM</name>
<accession>A0A285I735</accession>
<sequence>MAVNDEIEREAATVLGYMLFEYSRLDMELGLFLVWSDDGRQLESLTKKLNDSNFHKRLLVLEKLVQEKYLDTTTADIYKSWLSDAHAARSIRNQLFHGRWGFIPRQQQVANVTGLPTSAEQAETRYSISQLEDLLVKMRELRFRLSDLRHSCPV</sequence>
<evidence type="ECO:0000313" key="1">
    <source>
        <dbReference type="EMBL" id="SNY43802.1"/>
    </source>
</evidence>